<keyword evidence="7" id="KW-1185">Reference proteome</keyword>
<dbReference type="SUPFAM" id="SSF53850">
    <property type="entry name" value="Periplasmic binding protein-like II"/>
    <property type="match status" value="1"/>
</dbReference>
<keyword evidence="4" id="KW-0804">Transcription</keyword>
<dbReference type="Proteomes" id="UP000078070">
    <property type="component" value="Chromosome"/>
</dbReference>
<dbReference type="InterPro" id="IPR036390">
    <property type="entry name" value="WH_DNA-bd_sf"/>
</dbReference>
<evidence type="ECO:0000313" key="6">
    <source>
        <dbReference type="EMBL" id="ANG63483.1"/>
    </source>
</evidence>
<dbReference type="KEGG" id="mars:A8C75_14055"/>
<dbReference type="Pfam" id="PF00126">
    <property type="entry name" value="HTH_1"/>
    <property type="match status" value="1"/>
</dbReference>
<proteinExistence type="inferred from homology"/>
<evidence type="ECO:0000313" key="7">
    <source>
        <dbReference type="Proteomes" id="UP000078070"/>
    </source>
</evidence>
<dbReference type="AlphaFoldDB" id="A0A1A9F168"/>
<protein>
    <submittedName>
        <fullName evidence="6">LysR family transcriptional regulator</fullName>
    </submittedName>
</protein>
<name>A0A1A9F168_9GAMM</name>
<dbReference type="OrthoDB" id="9815676at2"/>
<dbReference type="Pfam" id="PF03466">
    <property type="entry name" value="LysR_substrate"/>
    <property type="match status" value="1"/>
</dbReference>
<keyword evidence="3" id="KW-0238">DNA-binding</keyword>
<dbReference type="EMBL" id="CP015839">
    <property type="protein sequence ID" value="ANG63483.1"/>
    <property type="molecule type" value="Genomic_DNA"/>
</dbReference>
<reference evidence="7" key="1">
    <citation type="submission" date="2016-05" db="EMBL/GenBank/DDBJ databases">
        <authorList>
            <person name="Baek K."/>
            <person name="Yang S.-J."/>
        </authorList>
    </citation>
    <scope>NUCLEOTIDE SEQUENCE [LARGE SCALE GENOMIC DNA]</scope>
    <source>
        <strain evidence="7">ST58-10</strain>
    </source>
</reference>
<dbReference type="PANTHER" id="PTHR30537">
    <property type="entry name" value="HTH-TYPE TRANSCRIPTIONAL REGULATOR"/>
    <property type="match status" value="1"/>
</dbReference>
<evidence type="ECO:0000256" key="2">
    <source>
        <dbReference type="ARBA" id="ARBA00023015"/>
    </source>
</evidence>
<dbReference type="GO" id="GO:0003700">
    <property type="term" value="F:DNA-binding transcription factor activity"/>
    <property type="evidence" value="ECO:0007669"/>
    <property type="project" value="InterPro"/>
</dbReference>
<dbReference type="InterPro" id="IPR036388">
    <property type="entry name" value="WH-like_DNA-bd_sf"/>
</dbReference>
<feature type="domain" description="HTH lysR-type" evidence="5">
    <location>
        <begin position="20"/>
        <end position="75"/>
    </location>
</feature>
<accession>A0A1A9F168</accession>
<gene>
    <name evidence="6" type="ORF">A8C75_14055</name>
</gene>
<sequence length="318" mass="33566">MTSHISGGSNSFGGMLGGSLEDIKAFCAVIEFGSVSRAAIEMGETKGSISRRVSRLEARLGAALLARTPRAVSATEEGIAFYTKARDALSLLADATQGARQSRTVPHGNLRVTAPMDIGLDVLPPLLVRFRVLHPQITVELLLTDASLDLAANRIDLALRATSGNLPDMGYRASVLTAFRMGLYAAPSYLAARGIPETPQDLQTQDLVTFRELAGAASLPLVNARGRRVEVTARPVARTTDYASVHRIIQAGGGIGVLPDLIAGASLAAGLIVPVLPDWFLSDGKLYAISLSGDQAPARVSVFRDFIRAELNAVPPDA</sequence>
<dbReference type="InterPro" id="IPR058163">
    <property type="entry name" value="LysR-type_TF_proteobact-type"/>
</dbReference>
<evidence type="ECO:0000259" key="5">
    <source>
        <dbReference type="PROSITE" id="PS50931"/>
    </source>
</evidence>
<dbReference type="Gene3D" id="1.10.10.10">
    <property type="entry name" value="Winged helix-like DNA-binding domain superfamily/Winged helix DNA-binding domain"/>
    <property type="match status" value="1"/>
</dbReference>
<dbReference type="PANTHER" id="PTHR30537:SF5">
    <property type="entry name" value="HTH-TYPE TRANSCRIPTIONAL ACTIVATOR TTDR-RELATED"/>
    <property type="match status" value="1"/>
</dbReference>
<reference evidence="6 7" key="2">
    <citation type="journal article" date="2018" name="Int. J. Syst. Evol. Microbiol.">
        <title>Marinobacterium aestuarii sp. nov., a benzene-degrading marine bacterium isolated from estuary sediment.</title>
        <authorList>
            <person name="Bae S.S."/>
            <person name="Jung J."/>
            <person name="Chung D."/>
            <person name="Baek K."/>
        </authorList>
    </citation>
    <scope>NUCLEOTIDE SEQUENCE [LARGE SCALE GENOMIC DNA]</scope>
    <source>
        <strain evidence="6 7">ST58-10</strain>
    </source>
</reference>
<dbReference type="PROSITE" id="PS50931">
    <property type="entry name" value="HTH_LYSR"/>
    <property type="match status" value="1"/>
</dbReference>
<dbReference type="CDD" id="cd08422">
    <property type="entry name" value="PBP2_CrgA_like"/>
    <property type="match status" value="1"/>
</dbReference>
<keyword evidence="2" id="KW-0805">Transcription regulation</keyword>
<dbReference type="Gene3D" id="3.40.190.290">
    <property type="match status" value="1"/>
</dbReference>
<dbReference type="InterPro" id="IPR005119">
    <property type="entry name" value="LysR_subst-bd"/>
</dbReference>
<dbReference type="STRING" id="1821621.A8C75_14055"/>
<dbReference type="InterPro" id="IPR000847">
    <property type="entry name" value="LysR_HTH_N"/>
</dbReference>
<organism evidence="6 7">
    <name type="scientific">Marinobacterium aestuarii</name>
    <dbReference type="NCBI Taxonomy" id="1821621"/>
    <lineage>
        <taxon>Bacteria</taxon>
        <taxon>Pseudomonadati</taxon>
        <taxon>Pseudomonadota</taxon>
        <taxon>Gammaproteobacteria</taxon>
        <taxon>Oceanospirillales</taxon>
        <taxon>Oceanospirillaceae</taxon>
        <taxon>Marinobacterium</taxon>
    </lineage>
</organism>
<comment type="similarity">
    <text evidence="1">Belongs to the LysR transcriptional regulatory family.</text>
</comment>
<dbReference type="GO" id="GO:0003677">
    <property type="term" value="F:DNA binding"/>
    <property type="evidence" value="ECO:0007669"/>
    <property type="project" value="UniProtKB-KW"/>
</dbReference>
<dbReference type="RefSeq" id="WP_067383563.1">
    <property type="nucleotide sequence ID" value="NZ_CP015839.1"/>
</dbReference>
<evidence type="ECO:0000256" key="1">
    <source>
        <dbReference type="ARBA" id="ARBA00009437"/>
    </source>
</evidence>
<evidence type="ECO:0000256" key="3">
    <source>
        <dbReference type="ARBA" id="ARBA00023125"/>
    </source>
</evidence>
<dbReference type="SUPFAM" id="SSF46785">
    <property type="entry name" value="Winged helix' DNA-binding domain"/>
    <property type="match status" value="1"/>
</dbReference>
<evidence type="ECO:0000256" key="4">
    <source>
        <dbReference type="ARBA" id="ARBA00023163"/>
    </source>
</evidence>